<evidence type="ECO:0000313" key="4">
    <source>
        <dbReference type="Proteomes" id="UP001595851"/>
    </source>
</evidence>
<evidence type="ECO:0000313" key="3">
    <source>
        <dbReference type="EMBL" id="MFC4013660.1"/>
    </source>
</evidence>
<comment type="caution">
    <text evidence="3">The sequence shown here is derived from an EMBL/GenBank/DDBJ whole genome shotgun (WGS) entry which is preliminary data.</text>
</comment>
<dbReference type="SMART" id="SM00287">
    <property type="entry name" value="SH3b"/>
    <property type="match status" value="2"/>
</dbReference>
<name>A0ABV8GL77_9ACTN</name>
<dbReference type="Gene3D" id="2.30.30.40">
    <property type="entry name" value="SH3 Domains"/>
    <property type="match status" value="2"/>
</dbReference>
<feature type="domain" description="SH3b" evidence="2">
    <location>
        <begin position="129"/>
        <end position="194"/>
    </location>
</feature>
<protein>
    <submittedName>
        <fullName evidence="3">SH3 domain-containing protein</fullName>
    </submittedName>
</protein>
<dbReference type="Pfam" id="PF08239">
    <property type="entry name" value="SH3_3"/>
    <property type="match status" value="2"/>
</dbReference>
<dbReference type="PROSITE" id="PS51781">
    <property type="entry name" value="SH3B"/>
    <property type="match status" value="1"/>
</dbReference>
<keyword evidence="1" id="KW-0732">Signal</keyword>
<feature type="chain" id="PRO_5045337587" evidence="1">
    <location>
        <begin position="29"/>
        <end position="201"/>
    </location>
</feature>
<evidence type="ECO:0000256" key="1">
    <source>
        <dbReference type="SAM" id="SignalP"/>
    </source>
</evidence>
<dbReference type="Proteomes" id="UP001595851">
    <property type="component" value="Unassembled WGS sequence"/>
</dbReference>
<proteinExistence type="predicted"/>
<dbReference type="RefSeq" id="WP_379533517.1">
    <property type="nucleotide sequence ID" value="NZ_JBHSBI010000029.1"/>
</dbReference>
<keyword evidence="4" id="KW-1185">Reference proteome</keyword>
<reference evidence="4" key="1">
    <citation type="journal article" date="2019" name="Int. J. Syst. Evol. Microbiol.">
        <title>The Global Catalogue of Microorganisms (GCM) 10K type strain sequencing project: providing services to taxonomists for standard genome sequencing and annotation.</title>
        <authorList>
            <consortium name="The Broad Institute Genomics Platform"/>
            <consortium name="The Broad Institute Genome Sequencing Center for Infectious Disease"/>
            <person name="Wu L."/>
            <person name="Ma J."/>
        </authorList>
    </citation>
    <scope>NUCLEOTIDE SEQUENCE [LARGE SCALE GENOMIC DNA]</scope>
    <source>
        <strain evidence="4">TBRC 1276</strain>
    </source>
</reference>
<dbReference type="InterPro" id="IPR003646">
    <property type="entry name" value="SH3-like_bac-type"/>
</dbReference>
<sequence>MKTVHAATTIAIAATSGWLALAGLPAQAAPVRPATTTPAGSCRYQPNHLRRGESITVRSAPRRSARRLAQLRSGDRAIAGDCAGKRGWLRVTTPAGVRGWASAHHLRKLPVSTSGASRTAAPTGACRYAVTRVRRTSHLNVRSGAGLGYRPIATLKAGDRAIAGDCAGKRGWLRVTTPAGVRGWAWNGYLHKSAASSRSIK</sequence>
<evidence type="ECO:0000259" key="2">
    <source>
        <dbReference type="PROSITE" id="PS51781"/>
    </source>
</evidence>
<gene>
    <name evidence="3" type="ORF">ACFOY2_40970</name>
</gene>
<accession>A0ABV8GL77</accession>
<dbReference type="EMBL" id="JBHSBI010000029">
    <property type="protein sequence ID" value="MFC4013660.1"/>
    <property type="molecule type" value="Genomic_DNA"/>
</dbReference>
<organism evidence="3 4">
    <name type="scientific">Nonomuraea purpurea</name>
    <dbReference type="NCBI Taxonomy" id="1849276"/>
    <lineage>
        <taxon>Bacteria</taxon>
        <taxon>Bacillati</taxon>
        <taxon>Actinomycetota</taxon>
        <taxon>Actinomycetes</taxon>
        <taxon>Streptosporangiales</taxon>
        <taxon>Streptosporangiaceae</taxon>
        <taxon>Nonomuraea</taxon>
    </lineage>
</organism>
<feature type="signal peptide" evidence="1">
    <location>
        <begin position="1"/>
        <end position="28"/>
    </location>
</feature>